<reference evidence="1 2" key="1">
    <citation type="submission" date="2020-08" db="EMBL/GenBank/DDBJ databases">
        <title>Genomic Encyclopedia of Type Strains, Phase IV (KMG-IV): sequencing the most valuable type-strain genomes for metagenomic binning, comparative biology and taxonomic classification.</title>
        <authorList>
            <person name="Goeker M."/>
        </authorList>
    </citation>
    <scope>NUCLEOTIDE SEQUENCE [LARGE SCALE GENOMIC DNA]</scope>
    <source>
        <strain evidence="1 2">DSM 17976</strain>
    </source>
</reference>
<accession>A0A7W5ZHE7</accession>
<name>A0A7W5ZHE7_9BACT</name>
<keyword evidence="2" id="KW-1185">Reference proteome</keyword>
<evidence type="ECO:0000313" key="1">
    <source>
        <dbReference type="EMBL" id="MBB3836650.1"/>
    </source>
</evidence>
<gene>
    <name evidence="1" type="ORF">FHS57_000632</name>
</gene>
<organism evidence="1 2">
    <name type="scientific">Runella defluvii</name>
    <dbReference type="NCBI Taxonomy" id="370973"/>
    <lineage>
        <taxon>Bacteria</taxon>
        <taxon>Pseudomonadati</taxon>
        <taxon>Bacteroidota</taxon>
        <taxon>Cytophagia</taxon>
        <taxon>Cytophagales</taxon>
        <taxon>Spirosomataceae</taxon>
        <taxon>Runella</taxon>
    </lineage>
</organism>
<dbReference type="InterPro" id="IPR025631">
    <property type="entry name" value="Porin_10"/>
</dbReference>
<dbReference type="EMBL" id="JACIBY010000001">
    <property type="protein sequence ID" value="MBB3836650.1"/>
    <property type="molecule type" value="Genomic_DNA"/>
</dbReference>
<protein>
    <recommendedName>
        <fullName evidence="3">Porin</fullName>
    </recommendedName>
</protein>
<dbReference type="Pfam" id="PF14121">
    <property type="entry name" value="Porin_10"/>
    <property type="match status" value="1"/>
</dbReference>
<evidence type="ECO:0000313" key="2">
    <source>
        <dbReference type="Proteomes" id="UP000541352"/>
    </source>
</evidence>
<sequence length="678" mass="78613">MKKWLFIIVCSIWSAVSYGQIRMPGNGSFGGGGGGGLGQGGQVKLDDSTKMIYGPHTSRYFLEEDVFNNRKTLYAIDTSYDGFHRYNFVQRADFQLVDLGNLGTASRSLFYRPIEQIGTQFGYDAYTPYAYAVQDVKYFDTKSPYTNLYLALGGLGQNIARFDHSQNITPRLNLGINAQRFTTNKYFGTSGTSDSQNNLTQNWAFVFHGNYRSKDEKYLLMGQFNHLNHSAYEQGGMSSDTLNFRSDGTIEYNNPSAILKTAQSWERRNNWHIYQQYVLAQGFQVYHVFDYKRTIDIYSDSDLSQGSRYGFYNNYYYDSTYQIPTLQKINTLQSRSYIYNSASTRQQVAFRLVENKFGIKGRYLGFNYRAHYRVRLMNMVEKHNQIPRSIVLDSLLSSNTDGSSKHRRFENFVGLWLAYYLKDSTQRATAEFEYLLGKDFKIKGDIVSKWFSVGYLTSLSSPTFLQQYYNSNHLRWDNQFRLVNSNTIYGQINLNTKKVHFSPRLDYHLISNYIYYDTAAVVRQFTSPFSVIKVGALAQWKPGKFQFLSQTYYTLVSNDNVLRIPRFMANFRATFDFVYYKVLFLQLGAEIHYKSTYYADAYMPLTQQFHLQNSIKTEGVVYTEFFINARINRVRLFIKMANAGQGFQGPFNRGYFSTPLYPVVGRSLGFGINWPLFD</sequence>
<dbReference type="Proteomes" id="UP000541352">
    <property type="component" value="Unassembled WGS sequence"/>
</dbReference>
<dbReference type="AlphaFoldDB" id="A0A7W5ZHE7"/>
<comment type="caution">
    <text evidence="1">The sequence shown here is derived from an EMBL/GenBank/DDBJ whole genome shotgun (WGS) entry which is preliminary data.</text>
</comment>
<dbReference type="RefSeq" id="WP_183971407.1">
    <property type="nucleotide sequence ID" value="NZ_JACIBY010000001.1"/>
</dbReference>
<proteinExistence type="predicted"/>
<evidence type="ECO:0008006" key="3">
    <source>
        <dbReference type="Google" id="ProtNLM"/>
    </source>
</evidence>